<dbReference type="EMBL" id="BLLF01003178">
    <property type="protein sequence ID" value="GFH26604.1"/>
    <property type="molecule type" value="Genomic_DNA"/>
</dbReference>
<feature type="non-terminal residue" evidence="1">
    <location>
        <position position="77"/>
    </location>
</feature>
<evidence type="ECO:0000313" key="2">
    <source>
        <dbReference type="Proteomes" id="UP000485058"/>
    </source>
</evidence>
<reference evidence="1 2" key="1">
    <citation type="submission" date="2020-02" db="EMBL/GenBank/DDBJ databases">
        <title>Draft genome sequence of Haematococcus lacustris strain NIES-144.</title>
        <authorList>
            <person name="Morimoto D."/>
            <person name="Nakagawa S."/>
            <person name="Yoshida T."/>
            <person name="Sawayama S."/>
        </authorList>
    </citation>
    <scope>NUCLEOTIDE SEQUENCE [LARGE SCALE GENOMIC DNA]</scope>
    <source>
        <strain evidence="1 2">NIES-144</strain>
    </source>
</reference>
<protein>
    <submittedName>
        <fullName evidence="1">Uncharacterized protein</fullName>
    </submittedName>
</protein>
<sequence>MSASGGQTMADPKDGIRRTCWAMVGLDCEGGLAHAGMFKQVQCTDIASANVQCHRGVFFPKMCFDNLSAYSMRNEAG</sequence>
<proteinExistence type="predicted"/>
<organism evidence="1 2">
    <name type="scientific">Haematococcus lacustris</name>
    <name type="common">Green alga</name>
    <name type="synonym">Haematococcus pluvialis</name>
    <dbReference type="NCBI Taxonomy" id="44745"/>
    <lineage>
        <taxon>Eukaryota</taxon>
        <taxon>Viridiplantae</taxon>
        <taxon>Chlorophyta</taxon>
        <taxon>core chlorophytes</taxon>
        <taxon>Chlorophyceae</taxon>
        <taxon>CS clade</taxon>
        <taxon>Chlamydomonadales</taxon>
        <taxon>Haematococcaceae</taxon>
        <taxon>Haematococcus</taxon>
    </lineage>
</organism>
<name>A0A6A0A3A0_HAELA</name>
<evidence type="ECO:0000313" key="1">
    <source>
        <dbReference type="EMBL" id="GFH26604.1"/>
    </source>
</evidence>
<dbReference type="AlphaFoldDB" id="A0A6A0A3A0"/>
<accession>A0A6A0A3A0</accession>
<comment type="caution">
    <text evidence="1">The sequence shown here is derived from an EMBL/GenBank/DDBJ whole genome shotgun (WGS) entry which is preliminary data.</text>
</comment>
<keyword evidence="2" id="KW-1185">Reference proteome</keyword>
<gene>
    <name evidence="1" type="ORF">HaLaN_24780</name>
</gene>
<feature type="non-terminal residue" evidence="1">
    <location>
        <position position="1"/>
    </location>
</feature>
<dbReference type="Proteomes" id="UP000485058">
    <property type="component" value="Unassembled WGS sequence"/>
</dbReference>